<name>A0A2A9FEG8_9PSEU</name>
<evidence type="ECO:0000256" key="1">
    <source>
        <dbReference type="SAM" id="MobiDB-lite"/>
    </source>
</evidence>
<feature type="compositionally biased region" description="Low complexity" evidence="1">
    <location>
        <begin position="122"/>
        <end position="136"/>
    </location>
</feature>
<feature type="compositionally biased region" description="Low complexity" evidence="1">
    <location>
        <begin position="188"/>
        <end position="199"/>
    </location>
</feature>
<protein>
    <submittedName>
        <fullName evidence="2">Uncharacterized protein</fullName>
    </submittedName>
</protein>
<dbReference type="EMBL" id="PDJK01000002">
    <property type="protein sequence ID" value="PFG48815.1"/>
    <property type="molecule type" value="Genomic_DNA"/>
</dbReference>
<feature type="compositionally biased region" description="Basic and acidic residues" evidence="1">
    <location>
        <begin position="167"/>
        <end position="180"/>
    </location>
</feature>
<feature type="compositionally biased region" description="Low complexity" evidence="1">
    <location>
        <begin position="35"/>
        <end position="46"/>
    </location>
</feature>
<evidence type="ECO:0000313" key="3">
    <source>
        <dbReference type="Proteomes" id="UP000243542"/>
    </source>
</evidence>
<feature type="region of interest" description="Disordered" evidence="1">
    <location>
        <begin position="167"/>
        <end position="275"/>
    </location>
</feature>
<feature type="compositionally biased region" description="Basic and acidic residues" evidence="1">
    <location>
        <begin position="205"/>
        <end position="223"/>
    </location>
</feature>
<gene>
    <name evidence="2" type="ORF">ATK36_3928</name>
</gene>
<feature type="compositionally biased region" description="Basic residues" evidence="1">
    <location>
        <begin position="137"/>
        <end position="155"/>
    </location>
</feature>
<sequence>MPSLTSLVWTTPGRPVAPMSVRRHVTLAPSRGQVRRSGGCRTTTSRGGRRATKTPRPAVKGRPAAFPCRSGPRAPPNGSPCRTSHPVTVRVRGFARTSRRHRYRASTRLRSRARRMDRSRLGSRPSRSSGSRSPGRSSRRRRLRSGRNRVRSSRRFRGCRWSVRSSRREALPRCSSRDVRTVATKAQRSSSPRSTTSRPRPVRRRTADRVGRPSVRCPRELHSSRMLAKGGGRSAAKVRRKARIGRRMVNHAARSRRTRRAGPGTGSRAGLRRKP</sequence>
<feature type="region of interest" description="Disordered" evidence="1">
    <location>
        <begin position="30"/>
        <end position="155"/>
    </location>
</feature>
<feature type="compositionally biased region" description="Basic residues" evidence="1">
    <location>
        <begin position="236"/>
        <end position="260"/>
    </location>
</feature>
<accession>A0A2A9FEG8</accession>
<organism evidence="2 3">
    <name type="scientific">Amycolatopsis sulphurea</name>
    <dbReference type="NCBI Taxonomy" id="76022"/>
    <lineage>
        <taxon>Bacteria</taxon>
        <taxon>Bacillati</taxon>
        <taxon>Actinomycetota</taxon>
        <taxon>Actinomycetes</taxon>
        <taxon>Pseudonocardiales</taxon>
        <taxon>Pseudonocardiaceae</taxon>
        <taxon>Amycolatopsis</taxon>
    </lineage>
</organism>
<reference evidence="2 3" key="1">
    <citation type="submission" date="2017-10" db="EMBL/GenBank/DDBJ databases">
        <title>Sequencing the genomes of 1000 actinobacteria strains.</title>
        <authorList>
            <person name="Klenk H.-P."/>
        </authorList>
    </citation>
    <scope>NUCLEOTIDE SEQUENCE [LARGE SCALE GENOMIC DNA]</scope>
    <source>
        <strain evidence="2 3">DSM 46092</strain>
    </source>
</reference>
<proteinExistence type="predicted"/>
<dbReference type="Proteomes" id="UP000243542">
    <property type="component" value="Unassembled WGS sequence"/>
</dbReference>
<keyword evidence="3" id="KW-1185">Reference proteome</keyword>
<feature type="compositionally biased region" description="Basic residues" evidence="1">
    <location>
        <begin position="97"/>
        <end position="113"/>
    </location>
</feature>
<evidence type="ECO:0000313" key="2">
    <source>
        <dbReference type="EMBL" id="PFG48815.1"/>
    </source>
</evidence>
<dbReference type="AlphaFoldDB" id="A0A2A9FEG8"/>
<comment type="caution">
    <text evidence="2">The sequence shown here is derived from an EMBL/GenBank/DDBJ whole genome shotgun (WGS) entry which is preliminary data.</text>
</comment>